<feature type="domain" description="DDE Tnp4" evidence="5">
    <location>
        <begin position="293"/>
        <end position="454"/>
    </location>
</feature>
<proteinExistence type="predicted"/>
<dbReference type="PANTHER" id="PTHR48449:SF1">
    <property type="entry name" value="DUF1985 DOMAIN-CONTAINING PROTEIN"/>
    <property type="match status" value="1"/>
</dbReference>
<organism evidence="6">
    <name type="scientific">Prunus dulcis</name>
    <name type="common">Almond</name>
    <name type="synonym">Amygdalus dulcis</name>
    <dbReference type="NCBI Taxonomy" id="3755"/>
    <lineage>
        <taxon>Eukaryota</taxon>
        <taxon>Viridiplantae</taxon>
        <taxon>Streptophyta</taxon>
        <taxon>Embryophyta</taxon>
        <taxon>Tracheophyta</taxon>
        <taxon>Spermatophyta</taxon>
        <taxon>Magnoliopsida</taxon>
        <taxon>eudicotyledons</taxon>
        <taxon>Gunneridae</taxon>
        <taxon>Pentapetalae</taxon>
        <taxon>rosids</taxon>
        <taxon>fabids</taxon>
        <taxon>Rosales</taxon>
        <taxon>Rosaceae</taxon>
        <taxon>Amygdaloideae</taxon>
        <taxon>Amygdaleae</taxon>
        <taxon>Prunus</taxon>
    </lineage>
</organism>
<dbReference type="GO" id="GO:0046872">
    <property type="term" value="F:metal ion binding"/>
    <property type="evidence" value="ECO:0007669"/>
    <property type="project" value="UniProtKB-KW"/>
</dbReference>
<reference evidence="6" key="1">
    <citation type="journal article" date="2019" name="Science">
        <title>Mutation of a bHLH transcription factor allowed almond domestication.</title>
        <authorList>
            <person name="Sanchez-Perez R."/>
            <person name="Pavan S."/>
            <person name="Mazzeo R."/>
            <person name="Moldovan C."/>
            <person name="Aiese Cigliano R."/>
            <person name="Del Cueto J."/>
            <person name="Ricciardi F."/>
            <person name="Lotti C."/>
            <person name="Ricciardi L."/>
            <person name="Dicenta F."/>
            <person name="Lopez-Marques R.L."/>
            <person name="Lindberg Moller B."/>
        </authorList>
    </citation>
    <scope>NUCLEOTIDE SEQUENCE</scope>
</reference>
<name>A0A5H2XLD0_PRUDU</name>
<gene>
    <name evidence="6" type="ORF">Prudu_21S000800</name>
</gene>
<sequence>MHNIMVIESGTRAPVDPQEGPSRGLASTDYHYKGNSADFSVAVNLKGKQVIYARHPPGVGHAQGPARIPKRNLDRVLSLKPQLPSDFTSLAPHNKWPYSNWNREFLLQPDSTSSKAKGNLRVDLSKLLGCPFVLIFTYGSLRGGSTLVSHCHPLPSGGSHMMSQLIMHGDNRAEEEEMEGEEMDEEFYETIKHLLMAMEAVVQVLHELMVIMRSEHIDQRPLIRRPITTSGYDYIHKILHEDPEEFRKVYRMYPDALNTLAPEMLAKPRSAVPAKIRESTRFYPYFKDCIGAIDGTHIPAMVKGRDASSYRNRHGKISQNVLAACNFDLEFIYVLSGWKGSAHDSKVLNDALSRRNGLKVPQDKYFLVDCGFPNRRQFLAPFRGVRYHLQDFAGQGCDPENATELFNLRHASLRNVIERIFGIFKSRFTIFKSAPPFPYRTQAELVLACAGLHNFLRRECRSDEYPIDLENESSSSSPLPGNEGDNVEQVFETQEQQRENANEWRVGIASDMWRNAMQDNNGTQHFLSPLSLRCPLFLFTLRWLCSESVVLQLSVSPHSTPTVSSLFLSQRQFKGFSEVGLGSGRVLGVLKLGFEPLNEEVRKYGWSNEVDDCGGTKVPRESIVVIPYEDAITTIKEKFTEQQLQMFEQSCFGHLLGIEDLKWTSPIVHGLLLRKADPKTVSQLNGIKFIVGKKVIQFTAQQFCIVTGLRFGNLPFIPIPTNENCSLKRKYFANDKTVNLLELEKAFLECDDVDDVFKLGFVYFAVFVLLGSEKHVHIDMRYLKLAEDLEDFGKYPWGAVCYAKTNASLLRALCADYQRVKVPTKTAKTKNLERNQQQRQPVDQESTTSKIWAYEVFPALAALHLVVHEENAYIPRLLHWRSNSSPRFYELMSQVFENREVDVQLLRPSVMDKQQPYWTWGDSADDSEELVDLLGDDAEQQTGTSASVEEKEKDIDETANLPSSSKASITFFEDILASRELRTLKRDFERTKDELAKVSLSNRALCDRVHQLEDKVRKESMKAEKEFEKNTKCVEDFRNTLASMEHYFKLEIEQLKKQNGGVNEAAEGHEDLGSPHMNEGGNNDLSPLHAYVVRLQNRQ</sequence>
<protein>
    <submittedName>
        <fullName evidence="6">Transposable element protein</fullName>
    </submittedName>
</protein>
<feature type="region of interest" description="Disordered" evidence="3">
    <location>
        <begin position="939"/>
        <end position="960"/>
    </location>
</feature>
<evidence type="ECO:0000259" key="4">
    <source>
        <dbReference type="Pfam" id="PF09331"/>
    </source>
</evidence>
<feature type="region of interest" description="Disordered" evidence="3">
    <location>
        <begin position="1"/>
        <end position="25"/>
    </location>
</feature>
<evidence type="ECO:0000259" key="5">
    <source>
        <dbReference type="Pfam" id="PF13359"/>
    </source>
</evidence>
<keyword evidence="2" id="KW-0479">Metal-binding</keyword>
<dbReference type="Pfam" id="PF09331">
    <property type="entry name" value="DUF1985"/>
    <property type="match status" value="1"/>
</dbReference>
<accession>A0A5H2XLD0</accession>
<evidence type="ECO:0000256" key="1">
    <source>
        <dbReference type="ARBA" id="ARBA00001968"/>
    </source>
</evidence>
<dbReference type="EMBL" id="AP020358">
    <property type="protein sequence ID" value="BBN67245.1"/>
    <property type="molecule type" value="Genomic_DNA"/>
</dbReference>
<evidence type="ECO:0000256" key="3">
    <source>
        <dbReference type="SAM" id="MobiDB-lite"/>
    </source>
</evidence>
<evidence type="ECO:0000256" key="2">
    <source>
        <dbReference type="ARBA" id="ARBA00022723"/>
    </source>
</evidence>
<dbReference type="InterPro" id="IPR027806">
    <property type="entry name" value="HARBI1_dom"/>
</dbReference>
<dbReference type="AlphaFoldDB" id="A0A5H2XLD0"/>
<dbReference type="InterPro" id="IPR015410">
    <property type="entry name" value="DUF1985"/>
</dbReference>
<comment type="cofactor">
    <cofactor evidence="1">
        <name>a divalent metal cation</name>
        <dbReference type="ChEBI" id="CHEBI:60240"/>
    </cofactor>
</comment>
<evidence type="ECO:0000313" key="6">
    <source>
        <dbReference type="EMBL" id="BBN67245.1"/>
    </source>
</evidence>
<feature type="domain" description="DUF1985" evidence="4">
    <location>
        <begin position="686"/>
        <end position="804"/>
    </location>
</feature>
<dbReference type="Pfam" id="PF13359">
    <property type="entry name" value="DDE_Tnp_4"/>
    <property type="match status" value="1"/>
</dbReference>
<dbReference type="PANTHER" id="PTHR48449">
    <property type="entry name" value="DUF1985 DOMAIN-CONTAINING PROTEIN"/>
    <property type="match status" value="1"/>
</dbReference>
<feature type="region of interest" description="Disordered" evidence="3">
    <location>
        <begin position="1059"/>
        <end position="1085"/>
    </location>
</feature>